<dbReference type="OrthoDB" id="2123952at2759"/>
<dbReference type="GO" id="GO:0000978">
    <property type="term" value="F:RNA polymerase II cis-regulatory region sequence-specific DNA binding"/>
    <property type="evidence" value="ECO:0007669"/>
    <property type="project" value="TreeGrafter"/>
</dbReference>
<evidence type="ECO:0000313" key="5">
    <source>
        <dbReference type="EMBL" id="KAH7242804.1"/>
    </source>
</evidence>
<organism evidence="5 6">
    <name type="scientific">Fusarium tricinctum</name>
    <dbReference type="NCBI Taxonomy" id="61284"/>
    <lineage>
        <taxon>Eukaryota</taxon>
        <taxon>Fungi</taxon>
        <taxon>Dikarya</taxon>
        <taxon>Ascomycota</taxon>
        <taxon>Pezizomycotina</taxon>
        <taxon>Sordariomycetes</taxon>
        <taxon>Hypocreomycetidae</taxon>
        <taxon>Hypocreales</taxon>
        <taxon>Nectriaceae</taxon>
        <taxon>Fusarium</taxon>
        <taxon>Fusarium tricinctum species complex</taxon>
    </lineage>
</organism>
<name>A0A8K0WAM0_9HYPO</name>
<dbReference type="SUPFAM" id="SSF57701">
    <property type="entry name" value="Zn2/Cys6 DNA-binding domain"/>
    <property type="match status" value="1"/>
</dbReference>
<dbReference type="PANTHER" id="PTHR47424">
    <property type="entry name" value="REGULATORY PROTEIN GAL4"/>
    <property type="match status" value="1"/>
</dbReference>
<evidence type="ECO:0008006" key="7">
    <source>
        <dbReference type="Google" id="ProtNLM"/>
    </source>
</evidence>
<dbReference type="AlphaFoldDB" id="A0A8K0WAM0"/>
<dbReference type="Gene3D" id="4.10.240.10">
    <property type="entry name" value="Zn(2)-C6 fungal-type DNA-binding domain"/>
    <property type="match status" value="1"/>
</dbReference>
<dbReference type="PANTHER" id="PTHR47424:SF15">
    <property type="entry name" value="ZN(II)2CYS6 TRANSCRIPTION FACTOR (EUROFUNG)"/>
    <property type="match status" value="1"/>
</dbReference>
<feature type="region of interest" description="Disordered" evidence="4">
    <location>
        <begin position="42"/>
        <end position="79"/>
    </location>
</feature>
<dbReference type="GO" id="GO:0000981">
    <property type="term" value="F:DNA-binding transcription factor activity, RNA polymerase II-specific"/>
    <property type="evidence" value="ECO:0007669"/>
    <property type="project" value="InterPro"/>
</dbReference>
<keyword evidence="3" id="KW-0539">Nucleus</keyword>
<dbReference type="CDD" id="cd00067">
    <property type="entry name" value="GAL4"/>
    <property type="match status" value="1"/>
</dbReference>
<dbReference type="Proteomes" id="UP000813427">
    <property type="component" value="Unassembled WGS sequence"/>
</dbReference>
<protein>
    <recommendedName>
        <fullName evidence="7">Zn(2)-C6 fungal-type domain-containing protein</fullName>
    </recommendedName>
</protein>
<evidence type="ECO:0000256" key="4">
    <source>
        <dbReference type="SAM" id="MobiDB-lite"/>
    </source>
</evidence>
<reference evidence="5" key="1">
    <citation type="journal article" date="2021" name="Nat. Commun.">
        <title>Genetic determinants of endophytism in the Arabidopsis root mycobiome.</title>
        <authorList>
            <person name="Mesny F."/>
            <person name="Miyauchi S."/>
            <person name="Thiergart T."/>
            <person name="Pickel B."/>
            <person name="Atanasova L."/>
            <person name="Karlsson M."/>
            <person name="Huettel B."/>
            <person name="Barry K.W."/>
            <person name="Haridas S."/>
            <person name="Chen C."/>
            <person name="Bauer D."/>
            <person name="Andreopoulos W."/>
            <person name="Pangilinan J."/>
            <person name="LaButti K."/>
            <person name="Riley R."/>
            <person name="Lipzen A."/>
            <person name="Clum A."/>
            <person name="Drula E."/>
            <person name="Henrissat B."/>
            <person name="Kohler A."/>
            <person name="Grigoriev I.V."/>
            <person name="Martin F.M."/>
            <person name="Hacquard S."/>
        </authorList>
    </citation>
    <scope>NUCLEOTIDE SEQUENCE</scope>
    <source>
        <strain evidence="5">MPI-SDFR-AT-0068</strain>
    </source>
</reference>
<gene>
    <name evidence="5" type="ORF">BKA59DRAFT_400407</name>
</gene>
<dbReference type="InterPro" id="IPR036864">
    <property type="entry name" value="Zn2-C6_fun-type_DNA-bd_sf"/>
</dbReference>
<sequence>MSTKIPKACEPCRMRKKRCNRIHPCHNPDCQKSPQNCVYRPRARTRRSKRGNSEPVSQLPLLGSVHSVDGKSTGSTPPQWLEHRSIEASEQGVQPEVYHSITETHLSPTPTDSSQLFYGPSSYFAFLQQIHRGIPSATDNGQSEGDNTRSGVDTLMQRSLFFGTPSRISPEAIRSESIQLAPISREMGEEFLQGFKTTSHYRLPFYTIDEYQALTLGRRSSLQLKDITFPIPTEPLPTARLCHIARIMEDAAEAIYGRRATSVRQLYVTAEELRGRLDQFAQDWGIASAQSDTGQGFLEMHESMTLHNLYYHTVILIFRPFLITNHAMRVSGGTGETKDMWLRQACRHAVNAAQDSIEFSSNVGQVCKGSRYQAFFIECSCAVLLYDTICQPSKYSYNMEYIQKAIQELSGMVADEPVISSLNSIRRVLETVEASIFGQDRGTQSLATNITTPRRYSRIHFPSLDYMEVAESGKMILPGETVEREGRSHLLAPGLPDVLTDQDWTNPNHFNLNIMTTDLFNFFPFNLSTPIKHSTGSSLEFS</sequence>
<keyword evidence="6" id="KW-1185">Reference proteome</keyword>
<dbReference type="InterPro" id="IPR001138">
    <property type="entry name" value="Zn2Cys6_DnaBD"/>
</dbReference>
<evidence type="ECO:0000256" key="1">
    <source>
        <dbReference type="ARBA" id="ARBA00023015"/>
    </source>
</evidence>
<evidence type="ECO:0000256" key="3">
    <source>
        <dbReference type="ARBA" id="ARBA00023242"/>
    </source>
</evidence>
<proteinExistence type="predicted"/>
<evidence type="ECO:0000256" key="2">
    <source>
        <dbReference type="ARBA" id="ARBA00023163"/>
    </source>
</evidence>
<dbReference type="CDD" id="cd12148">
    <property type="entry name" value="fungal_TF_MHR"/>
    <property type="match status" value="1"/>
</dbReference>
<dbReference type="InterPro" id="IPR051127">
    <property type="entry name" value="Fungal_SecMet_Regulators"/>
</dbReference>
<dbReference type="GO" id="GO:0008270">
    <property type="term" value="F:zinc ion binding"/>
    <property type="evidence" value="ECO:0007669"/>
    <property type="project" value="InterPro"/>
</dbReference>
<accession>A0A8K0WAM0</accession>
<comment type="caution">
    <text evidence="5">The sequence shown here is derived from an EMBL/GenBank/DDBJ whole genome shotgun (WGS) entry which is preliminary data.</text>
</comment>
<keyword evidence="2" id="KW-0804">Transcription</keyword>
<dbReference type="EMBL" id="JAGPXF010000005">
    <property type="protein sequence ID" value="KAH7242804.1"/>
    <property type="molecule type" value="Genomic_DNA"/>
</dbReference>
<evidence type="ECO:0000313" key="6">
    <source>
        <dbReference type="Proteomes" id="UP000813427"/>
    </source>
</evidence>
<dbReference type="GO" id="GO:0005634">
    <property type="term" value="C:nucleus"/>
    <property type="evidence" value="ECO:0007669"/>
    <property type="project" value="TreeGrafter"/>
</dbReference>
<keyword evidence="1" id="KW-0805">Transcription regulation</keyword>
<dbReference type="GO" id="GO:0000435">
    <property type="term" value="P:positive regulation of transcription from RNA polymerase II promoter by galactose"/>
    <property type="evidence" value="ECO:0007669"/>
    <property type="project" value="TreeGrafter"/>
</dbReference>